<accession>A0A443N8W7</accession>
<proteinExistence type="predicted"/>
<organism evidence="1 2">
    <name type="scientific">Cinnamomum micranthum f. kanehirae</name>
    <dbReference type="NCBI Taxonomy" id="337451"/>
    <lineage>
        <taxon>Eukaryota</taxon>
        <taxon>Viridiplantae</taxon>
        <taxon>Streptophyta</taxon>
        <taxon>Embryophyta</taxon>
        <taxon>Tracheophyta</taxon>
        <taxon>Spermatophyta</taxon>
        <taxon>Magnoliopsida</taxon>
        <taxon>Magnoliidae</taxon>
        <taxon>Laurales</taxon>
        <taxon>Lauraceae</taxon>
        <taxon>Cinnamomum</taxon>
    </lineage>
</organism>
<keyword evidence="2" id="KW-1185">Reference proteome</keyword>
<reference evidence="1 2" key="1">
    <citation type="journal article" date="2019" name="Nat. Plants">
        <title>Stout camphor tree genome fills gaps in understanding of flowering plant genome evolution.</title>
        <authorList>
            <person name="Chaw S.M."/>
            <person name="Liu Y.C."/>
            <person name="Wu Y.W."/>
            <person name="Wang H.Y."/>
            <person name="Lin C.I."/>
            <person name="Wu C.S."/>
            <person name="Ke H.M."/>
            <person name="Chang L.Y."/>
            <person name="Hsu C.Y."/>
            <person name="Yang H.T."/>
            <person name="Sudianto E."/>
            <person name="Hsu M.H."/>
            <person name="Wu K.P."/>
            <person name="Wang L.N."/>
            <person name="Leebens-Mack J.H."/>
            <person name="Tsai I.J."/>
        </authorList>
    </citation>
    <scope>NUCLEOTIDE SEQUENCE [LARGE SCALE GENOMIC DNA]</scope>
    <source>
        <strain evidence="2">cv. Chaw 1501</strain>
        <tissue evidence="1">Young leaves</tissue>
    </source>
</reference>
<dbReference type="EMBL" id="QPKB01000001">
    <property type="protein sequence ID" value="RWR74926.1"/>
    <property type="molecule type" value="Genomic_DNA"/>
</dbReference>
<comment type="caution">
    <text evidence="1">The sequence shown here is derived from an EMBL/GenBank/DDBJ whole genome shotgun (WGS) entry which is preliminary data.</text>
</comment>
<protein>
    <submittedName>
        <fullName evidence="1">Uncharacterized protein</fullName>
    </submittedName>
</protein>
<dbReference type="AlphaFoldDB" id="A0A443N8W7"/>
<dbReference type="Proteomes" id="UP000283530">
    <property type="component" value="Unassembled WGS sequence"/>
</dbReference>
<evidence type="ECO:0000313" key="2">
    <source>
        <dbReference type="Proteomes" id="UP000283530"/>
    </source>
</evidence>
<gene>
    <name evidence="1" type="ORF">CKAN_00328500</name>
</gene>
<name>A0A443N8W7_9MAGN</name>
<sequence length="83" mass="10068">MNTTFIWSFDRFGKRCRRNGDTIRNFKPWKFLLDQAPVLELIQQFSLWLFIRQLCVVQCIREYGRQALKLHGRRACFKWVNGT</sequence>
<evidence type="ECO:0000313" key="1">
    <source>
        <dbReference type="EMBL" id="RWR74926.1"/>
    </source>
</evidence>